<organism evidence="3 4">
    <name type="scientific">Crassostrea virginica</name>
    <name type="common">Eastern oyster</name>
    <dbReference type="NCBI Taxonomy" id="6565"/>
    <lineage>
        <taxon>Eukaryota</taxon>
        <taxon>Metazoa</taxon>
        <taxon>Spiralia</taxon>
        <taxon>Lophotrochozoa</taxon>
        <taxon>Mollusca</taxon>
        <taxon>Bivalvia</taxon>
        <taxon>Autobranchia</taxon>
        <taxon>Pteriomorphia</taxon>
        <taxon>Ostreida</taxon>
        <taxon>Ostreoidea</taxon>
        <taxon>Ostreidae</taxon>
        <taxon>Crassostrea</taxon>
    </lineage>
</organism>
<dbReference type="InterPro" id="IPR050951">
    <property type="entry name" value="Retrovirus_Pol_polyprotein"/>
</dbReference>
<dbReference type="GO" id="GO:0015074">
    <property type="term" value="P:DNA integration"/>
    <property type="evidence" value="ECO:0007669"/>
    <property type="project" value="InterPro"/>
</dbReference>
<dbReference type="SUPFAM" id="SSF53098">
    <property type="entry name" value="Ribonuclease H-like"/>
    <property type="match status" value="1"/>
</dbReference>
<dbReference type="PROSITE" id="PS50994">
    <property type="entry name" value="INTEGRASE"/>
    <property type="match status" value="1"/>
</dbReference>
<sequence length="528" mass="60842">MPTPQDKEGVRRFLGLIQYLSKFIPNLSDLDASLRILLKSDVEFQWNHEQEKGFQRLKEACTKPPVFALYNVNKPVEIECDSTPMRIQKMMIKLQWYDITVKYRKGTTMYISDALSRAYLEESEEEESDKADMICMLSITPEKYSEIHRATQKELETLMSTIQTGWPDTKNDSPFEVRQYFDSRDQLSVLDSIVYKGCRIVIPPSLRKTMLNLIHKSHLGIVKSKSRAREVMYWPAMNADIEQAVNNCSICAEYQKQQTREPVLPTTTPGLPYSHVGTEVFDYEGKKYLILVDYYSKYIDAVELKAETTIAIIEAMKTVFACHGLPGTLRSDNGPQFSSATFKIFCSDNGIEHERSSPHFQSSNGEAERVVQTVKCLWRKCEDKQFALIDYRTTPLDYINLSPAQLLMGRRPRNTLPASEDLLKPTTPDLRKVKQHFNAQKAKQKFYYDRRRGVKELLPLENGTTVRMETPGSKSLSSGIVVQKANKPRSYLVKIKGRLYRRNRVHLHKSNETVQDEQELPMEESSLD</sequence>
<dbReference type="GeneID" id="111120238"/>
<dbReference type="Proteomes" id="UP000694844">
    <property type="component" value="Chromosome 2"/>
</dbReference>
<dbReference type="SUPFAM" id="SSF56672">
    <property type="entry name" value="DNA/RNA polymerases"/>
    <property type="match status" value="1"/>
</dbReference>
<dbReference type="Pfam" id="PF17921">
    <property type="entry name" value="Integrase_H2C2"/>
    <property type="match status" value="1"/>
</dbReference>
<proteinExistence type="predicted"/>
<feature type="compositionally biased region" description="Acidic residues" evidence="1">
    <location>
        <begin position="514"/>
        <end position="528"/>
    </location>
</feature>
<dbReference type="FunFam" id="3.30.420.10:FF:000063">
    <property type="entry name" value="Retrovirus-related Pol polyprotein from transposon 297-like Protein"/>
    <property type="match status" value="1"/>
</dbReference>
<accession>A0A8B8CLE7</accession>
<keyword evidence="3" id="KW-1185">Reference proteome</keyword>
<evidence type="ECO:0000256" key="1">
    <source>
        <dbReference type="SAM" id="MobiDB-lite"/>
    </source>
</evidence>
<dbReference type="InterPro" id="IPR012337">
    <property type="entry name" value="RNaseH-like_sf"/>
</dbReference>
<dbReference type="FunFam" id="3.30.70.270:FF:000063">
    <property type="entry name" value="Zinc knuckle domaincontaining protein"/>
    <property type="match status" value="1"/>
</dbReference>
<dbReference type="PANTHER" id="PTHR37984:SF5">
    <property type="entry name" value="PROTEIN NYNRIN-LIKE"/>
    <property type="match status" value="1"/>
</dbReference>
<dbReference type="Gene3D" id="1.10.340.70">
    <property type="match status" value="1"/>
</dbReference>
<dbReference type="InterPro" id="IPR041588">
    <property type="entry name" value="Integrase_H2C2"/>
</dbReference>
<dbReference type="Gene3D" id="3.30.70.270">
    <property type="match status" value="1"/>
</dbReference>
<evidence type="ECO:0000313" key="4">
    <source>
        <dbReference type="RefSeq" id="XP_022316673.1"/>
    </source>
</evidence>
<dbReference type="InterPro" id="IPR001584">
    <property type="entry name" value="Integrase_cat-core"/>
</dbReference>
<evidence type="ECO:0000259" key="2">
    <source>
        <dbReference type="PROSITE" id="PS50994"/>
    </source>
</evidence>
<dbReference type="AlphaFoldDB" id="A0A8B8CLE7"/>
<name>A0A8B8CLE7_CRAVI</name>
<dbReference type="InterPro" id="IPR036397">
    <property type="entry name" value="RNaseH_sf"/>
</dbReference>
<gene>
    <name evidence="4" type="primary">LOC111120238</name>
</gene>
<protein>
    <submittedName>
        <fullName evidence="4">Uncharacterized protein K02A2.6-like</fullName>
    </submittedName>
</protein>
<feature type="region of interest" description="Disordered" evidence="1">
    <location>
        <begin position="507"/>
        <end position="528"/>
    </location>
</feature>
<dbReference type="OrthoDB" id="6117589at2759"/>
<dbReference type="Gene3D" id="3.30.420.10">
    <property type="entry name" value="Ribonuclease H-like superfamily/Ribonuclease H"/>
    <property type="match status" value="1"/>
</dbReference>
<dbReference type="FunFam" id="1.10.340.70:FF:000003">
    <property type="entry name" value="Protein CBG25708"/>
    <property type="match status" value="1"/>
</dbReference>
<reference evidence="4" key="1">
    <citation type="submission" date="2025-08" db="UniProtKB">
        <authorList>
            <consortium name="RefSeq"/>
        </authorList>
    </citation>
    <scope>IDENTIFICATION</scope>
    <source>
        <tissue evidence="4">Whole sample</tissue>
    </source>
</reference>
<feature type="domain" description="Integrase catalytic" evidence="2">
    <location>
        <begin position="261"/>
        <end position="420"/>
    </location>
</feature>
<dbReference type="PANTHER" id="PTHR37984">
    <property type="entry name" value="PROTEIN CBG26694"/>
    <property type="match status" value="1"/>
</dbReference>
<dbReference type="RefSeq" id="XP_022316673.1">
    <property type="nucleotide sequence ID" value="XM_022460965.1"/>
</dbReference>
<dbReference type="Pfam" id="PF00665">
    <property type="entry name" value="rve"/>
    <property type="match status" value="1"/>
</dbReference>
<dbReference type="KEGG" id="cvn:111120238"/>
<dbReference type="InterPro" id="IPR043128">
    <property type="entry name" value="Rev_trsase/Diguanyl_cyclase"/>
</dbReference>
<dbReference type="InterPro" id="IPR043502">
    <property type="entry name" value="DNA/RNA_pol_sf"/>
</dbReference>
<dbReference type="GO" id="GO:0003676">
    <property type="term" value="F:nucleic acid binding"/>
    <property type="evidence" value="ECO:0007669"/>
    <property type="project" value="InterPro"/>
</dbReference>
<evidence type="ECO:0000313" key="3">
    <source>
        <dbReference type="Proteomes" id="UP000694844"/>
    </source>
</evidence>